<evidence type="ECO:0000313" key="9">
    <source>
        <dbReference type="EMBL" id="TFD33102.1"/>
    </source>
</evidence>
<evidence type="ECO:0000256" key="7">
    <source>
        <dbReference type="ARBA" id="ARBA00023235"/>
    </source>
</evidence>
<sequence>MTFAYLLTLLLSLGAMVLLDHRFRLFFWWNPGRAAIVLAAGLVFFLAWDLFGIGLGIFYRGETTLMTGLLLAPELPVEEFFFLTFLCYLTMNAVQGAHLLLAARATRGGVDEGSDG</sequence>
<dbReference type="InterPro" id="IPR017825">
    <property type="entry name" value="Lycopene_cyclase_dom"/>
</dbReference>
<keyword evidence="10" id="KW-1185">Reference proteome</keyword>
<reference evidence="9 10" key="1">
    <citation type="submission" date="2019-03" db="EMBL/GenBank/DDBJ databases">
        <title>Genomics of glacier-inhabiting Cryobacterium strains.</title>
        <authorList>
            <person name="Liu Q."/>
            <person name="Xin Y.-H."/>
        </authorList>
    </citation>
    <scope>NUCLEOTIDE SEQUENCE [LARGE SCALE GENOMIC DNA]</scope>
    <source>
        <strain evidence="9 10">TMT1-51</strain>
    </source>
</reference>
<dbReference type="OrthoDB" id="4774157at2"/>
<dbReference type="RefSeq" id="WP_134423023.1">
    <property type="nucleotide sequence ID" value="NZ_SOHA01000005.1"/>
</dbReference>
<comment type="pathway">
    <text evidence="2">Carotenoid biosynthesis.</text>
</comment>
<keyword evidence="3 8" id="KW-0812">Transmembrane</keyword>
<keyword evidence="5 8" id="KW-1133">Transmembrane helix</keyword>
<evidence type="ECO:0000256" key="6">
    <source>
        <dbReference type="ARBA" id="ARBA00023136"/>
    </source>
</evidence>
<evidence type="ECO:0000256" key="1">
    <source>
        <dbReference type="ARBA" id="ARBA00004141"/>
    </source>
</evidence>
<organism evidence="9 10">
    <name type="scientific">Cryobacterium cryoconiti</name>
    <dbReference type="NCBI Taxonomy" id="1259239"/>
    <lineage>
        <taxon>Bacteria</taxon>
        <taxon>Bacillati</taxon>
        <taxon>Actinomycetota</taxon>
        <taxon>Actinomycetes</taxon>
        <taxon>Micrococcales</taxon>
        <taxon>Microbacteriaceae</taxon>
        <taxon>Cryobacterium</taxon>
    </lineage>
</organism>
<dbReference type="GO" id="GO:0016117">
    <property type="term" value="P:carotenoid biosynthetic process"/>
    <property type="evidence" value="ECO:0007669"/>
    <property type="project" value="UniProtKB-KW"/>
</dbReference>
<gene>
    <name evidence="9" type="ORF">E3T49_02070</name>
</gene>
<keyword evidence="4" id="KW-0125">Carotenoid biosynthesis</keyword>
<dbReference type="EMBL" id="SOHA01000005">
    <property type="protein sequence ID" value="TFD33102.1"/>
    <property type="molecule type" value="Genomic_DNA"/>
</dbReference>
<evidence type="ECO:0000256" key="2">
    <source>
        <dbReference type="ARBA" id="ARBA00004829"/>
    </source>
</evidence>
<evidence type="ECO:0000256" key="4">
    <source>
        <dbReference type="ARBA" id="ARBA00022746"/>
    </source>
</evidence>
<protein>
    <submittedName>
        <fullName evidence="9">Lycopene cyclase domain-containing protein</fullName>
    </submittedName>
</protein>
<dbReference type="GO" id="GO:0016872">
    <property type="term" value="F:intramolecular lyase activity"/>
    <property type="evidence" value="ECO:0007669"/>
    <property type="project" value="InterPro"/>
</dbReference>
<name>A0A4Y8K1X2_9MICO</name>
<dbReference type="AlphaFoldDB" id="A0A4Y8K1X2"/>
<keyword evidence="6 8" id="KW-0472">Membrane</keyword>
<evidence type="ECO:0000313" key="10">
    <source>
        <dbReference type="Proteomes" id="UP000297472"/>
    </source>
</evidence>
<dbReference type="GO" id="GO:0045436">
    <property type="term" value="F:lycopene beta cyclase activity"/>
    <property type="evidence" value="ECO:0007669"/>
    <property type="project" value="UniProtKB-ARBA"/>
</dbReference>
<feature type="transmembrane region" description="Helical" evidence="8">
    <location>
        <begin position="35"/>
        <end position="59"/>
    </location>
</feature>
<dbReference type="Proteomes" id="UP000297472">
    <property type="component" value="Unassembled WGS sequence"/>
</dbReference>
<feature type="transmembrane region" description="Helical" evidence="8">
    <location>
        <begin position="80"/>
        <end position="101"/>
    </location>
</feature>
<evidence type="ECO:0000256" key="8">
    <source>
        <dbReference type="SAM" id="Phobius"/>
    </source>
</evidence>
<proteinExistence type="predicted"/>
<comment type="subcellular location">
    <subcellularLocation>
        <location evidence="1">Membrane</location>
        <topology evidence="1">Multi-pass membrane protein</topology>
    </subcellularLocation>
</comment>
<dbReference type="GO" id="GO:0016020">
    <property type="term" value="C:membrane"/>
    <property type="evidence" value="ECO:0007669"/>
    <property type="project" value="UniProtKB-SubCell"/>
</dbReference>
<comment type="caution">
    <text evidence="9">The sequence shown here is derived from an EMBL/GenBank/DDBJ whole genome shotgun (WGS) entry which is preliminary data.</text>
</comment>
<accession>A0A4Y8K1X2</accession>
<evidence type="ECO:0000256" key="3">
    <source>
        <dbReference type="ARBA" id="ARBA00022692"/>
    </source>
</evidence>
<evidence type="ECO:0000256" key="5">
    <source>
        <dbReference type="ARBA" id="ARBA00022989"/>
    </source>
</evidence>
<keyword evidence="7" id="KW-0413">Isomerase</keyword>
<dbReference type="NCBIfam" id="TIGR03462">
    <property type="entry name" value="CarR_dom_SF"/>
    <property type="match status" value="1"/>
</dbReference>